<dbReference type="InterPro" id="IPR036388">
    <property type="entry name" value="WH-like_DNA-bd_sf"/>
</dbReference>
<sequence length="66" mass="7770">MNLKMHNNILRMINLLNENDLMTSSELAKELDVDDRTVRRYKNYIKGLKINIITKVGRNGGYYILK</sequence>
<evidence type="ECO:0000313" key="2">
    <source>
        <dbReference type="EMBL" id="KYH34083.1"/>
    </source>
</evidence>
<dbReference type="Gene3D" id="1.10.10.10">
    <property type="entry name" value="Winged helix-like DNA-binding domain superfamily/Winged helix DNA-binding domain"/>
    <property type="match status" value="1"/>
</dbReference>
<proteinExistence type="predicted"/>
<dbReference type="AlphaFoldDB" id="A0A151B2T0"/>
<dbReference type="STRING" id="1121338.CLTEP_19830"/>
<reference evidence="2 3" key="1">
    <citation type="submission" date="2016-02" db="EMBL/GenBank/DDBJ databases">
        <title>Genome sequence of Clostridium tepidiprofundi DSM 19306.</title>
        <authorList>
            <person name="Poehlein A."/>
            <person name="Daniel R."/>
        </authorList>
    </citation>
    <scope>NUCLEOTIDE SEQUENCE [LARGE SCALE GENOMIC DNA]</scope>
    <source>
        <strain evidence="2 3">DSM 19306</strain>
    </source>
</reference>
<dbReference type="InterPro" id="IPR036390">
    <property type="entry name" value="WH_DNA-bd_sf"/>
</dbReference>
<dbReference type="RefSeq" id="WP_066826192.1">
    <property type="nucleotide sequence ID" value="NZ_LTBA01000026.1"/>
</dbReference>
<gene>
    <name evidence="2" type="ORF">CLTEP_19830</name>
</gene>
<dbReference type="Pfam" id="PF08279">
    <property type="entry name" value="HTH_11"/>
    <property type="match status" value="1"/>
</dbReference>
<feature type="domain" description="Helix-turn-helix type 11" evidence="1">
    <location>
        <begin position="11"/>
        <end position="62"/>
    </location>
</feature>
<keyword evidence="3" id="KW-1185">Reference proteome</keyword>
<comment type="caution">
    <text evidence="2">The sequence shown here is derived from an EMBL/GenBank/DDBJ whole genome shotgun (WGS) entry which is preliminary data.</text>
</comment>
<accession>A0A151B2T0</accession>
<name>A0A151B2T0_9CLOT</name>
<dbReference type="SUPFAM" id="SSF46785">
    <property type="entry name" value="Winged helix' DNA-binding domain"/>
    <property type="match status" value="1"/>
</dbReference>
<dbReference type="EMBL" id="LTBA01000026">
    <property type="protein sequence ID" value="KYH34083.1"/>
    <property type="molecule type" value="Genomic_DNA"/>
</dbReference>
<dbReference type="PATRIC" id="fig|1121338.3.peg.2062"/>
<dbReference type="InterPro" id="IPR013196">
    <property type="entry name" value="HTH_11"/>
</dbReference>
<evidence type="ECO:0000259" key="1">
    <source>
        <dbReference type="Pfam" id="PF08279"/>
    </source>
</evidence>
<dbReference type="OrthoDB" id="9767131at2"/>
<organism evidence="2 3">
    <name type="scientific">Clostridium tepidiprofundi DSM 19306</name>
    <dbReference type="NCBI Taxonomy" id="1121338"/>
    <lineage>
        <taxon>Bacteria</taxon>
        <taxon>Bacillati</taxon>
        <taxon>Bacillota</taxon>
        <taxon>Clostridia</taxon>
        <taxon>Eubacteriales</taxon>
        <taxon>Clostridiaceae</taxon>
        <taxon>Clostridium</taxon>
    </lineage>
</organism>
<protein>
    <submittedName>
        <fullName evidence="2">HTH domain protein</fullName>
    </submittedName>
</protein>
<evidence type="ECO:0000313" key="3">
    <source>
        <dbReference type="Proteomes" id="UP000075531"/>
    </source>
</evidence>
<dbReference type="Proteomes" id="UP000075531">
    <property type="component" value="Unassembled WGS sequence"/>
</dbReference>